<accession>A0A1X2I2X1</accession>
<protein>
    <submittedName>
        <fullName evidence="1">Uncharacterized protein</fullName>
    </submittedName>
</protein>
<gene>
    <name evidence="1" type="ORF">BCR42DRAFT_425487</name>
</gene>
<dbReference type="AlphaFoldDB" id="A0A1X2I2X1"/>
<dbReference type="Proteomes" id="UP000193560">
    <property type="component" value="Unassembled WGS sequence"/>
</dbReference>
<sequence>MYCERQVHPQGKSSFHNLWHDLGIDPTRDRLDAVSIPLFINMDEMEEEKKNSLVTLDLQLLGSWEKNIWIIYPFDPTVKETKMCPMESQKQKLPKGFRVY</sequence>
<dbReference type="EMBL" id="MCGE01000032">
    <property type="protein sequence ID" value="ORZ08224.1"/>
    <property type="molecule type" value="Genomic_DNA"/>
</dbReference>
<reference evidence="1 2" key="1">
    <citation type="submission" date="2016-07" db="EMBL/GenBank/DDBJ databases">
        <title>Pervasive Adenine N6-methylation of Active Genes in Fungi.</title>
        <authorList>
            <consortium name="DOE Joint Genome Institute"/>
            <person name="Mondo S.J."/>
            <person name="Dannebaum R.O."/>
            <person name="Kuo R.C."/>
            <person name="Labutti K."/>
            <person name="Haridas S."/>
            <person name="Kuo A."/>
            <person name="Salamov A."/>
            <person name="Ahrendt S.R."/>
            <person name="Lipzen A."/>
            <person name="Sullivan W."/>
            <person name="Andreopoulos W.B."/>
            <person name="Clum A."/>
            <person name="Lindquist E."/>
            <person name="Daum C."/>
            <person name="Ramamoorthy G.K."/>
            <person name="Gryganskyi A."/>
            <person name="Culley D."/>
            <person name="Magnuson J.K."/>
            <person name="James T.Y."/>
            <person name="O'Malley M.A."/>
            <person name="Stajich J.E."/>
            <person name="Spatafora J.W."/>
            <person name="Visel A."/>
            <person name="Grigoriev I.V."/>
        </authorList>
    </citation>
    <scope>NUCLEOTIDE SEQUENCE [LARGE SCALE GENOMIC DNA]</scope>
    <source>
        <strain evidence="1 2">NRRL 1336</strain>
    </source>
</reference>
<organism evidence="1 2">
    <name type="scientific">Absidia repens</name>
    <dbReference type="NCBI Taxonomy" id="90262"/>
    <lineage>
        <taxon>Eukaryota</taxon>
        <taxon>Fungi</taxon>
        <taxon>Fungi incertae sedis</taxon>
        <taxon>Mucoromycota</taxon>
        <taxon>Mucoromycotina</taxon>
        <taxon>Mucoromycetes</taxon>
        <taxon>Mucorales</taxon>
        <taxon>Cunninghamellaceae</taxon>
        <taxon>Absidia</taxon>
    </lineage>
</organism>
<evidence type="ECO:0000313" key="1">
    <source>
        <dbReference type="EMBL" id="ORZ08224.1"/>
    </source>
</evidence>
<proteinExistence type="predicted"/>
<comment type="caution">
    <text evidence="1">The sequence shown here is derived from an EMBL/GenBank/DDBJ whole genome shotgun (WGS) entry which is preliminary data.</text>
</comment>
<evidence type="ECO:0000313" key="2">
    <source>
        <dbReference type="Proteomes" id="UP000193560"/>
    </source>
</evidence>
<keyword evidence="2" id="KW-1185">Reference proteome</keyword>
<name>A0A1X2I2X1_9FUNG</name>